<evidence type="ECO:0000256" key="1">
    <source>
        <dbReference type="SAM" id="MobiDB-lite"/>
    </source>
</evidence>
<dbReference type="EMBL" id="CP017813">
    <property type="protein sequence ID" value="APJ38704.1"/>
    <property type="molecule type" value="Genomic_DNA"/>
</dbReference>
<keyword evidence="2" id="KW-0812">Transmembrane</keyword>
<evidence type="ECO:0000313" key="4">
    <source>
        <dbReference type="Proteomes" id="UP000184322"/>
    </source>
</evidence>
<evidence type="ECO:0000313" key="3">
    <source>
        <dbReference type="EMBL" id="APJ38704.1"/>
    </source>
</evidence>
<protein>
    <submittedName>
        <fullName evidence="3">Uncharacterized protein</fullName>
    </submittedName>
</protein>
<accession>A0A1L4FSY3</accession>
<proteinExistence type="predicted"/>
<name>A0A1L4FSY3_9BACT</name>
<keyword evidence="2" id="KW-1133">Transmembrane helix</keyword>
<dbReference type="Proteomes" id="UP000184322">
    <property type="component" value="Chromosome"/>
</dbReference>
<gene>
    <name evidence="3" type="ORF">BLA55_03525</name>
</gene>
<organism evidence="3 4">
    <name type="scientific">Mycoplasmopsis pullorum</name>
    <dbReference type="NCBI Taxonomy" id="48003"/>
    <lineage>
        <taxon>Bacteria</taxon>
        <taxon>Bacillati</taxon>
        <taxon>Mycoplasmatota</taxon>
        <taxon>Mycoplasmoidales</taxon>
        <taxon>Metamycoplasmataceae</taxon>
        <taxon>Mycoplasmopsis</taxon>
    </lineage>
</organism>
<reference evidence="4" key="1">
    <citation type="submission" date="2016-10" db="EMBL/GenBank/DDBJ databases">
        <authorList>
            <person name="Beylefeld A."/>
            <person name="Abolnik C."/>
        </authorList>
    </citation>
    <scope>NUCLEOTIDE SEQUENCE [LARGE SCALE GENOMIC DNA]</scope>
    <source>
        <strain evidence="4">B359_6</strain>
    </source>
</reference>
<dbReference type="RefSeq" id="WP_073372707.1">
    <property type="nucleotide sequence ID" value="NZ_CP017813.1"/>
</dbReference>
<evidence type="ECO:0000256" key="2">
    <source>
        <dbReference type="SAM" id="Phobius"/>
    </source>
</evidence>
<dbReference type="AlphaFoldDB" id="A0A1L4FSY3"/>
<feature type="compositionally biased region" description="Basic and acidic residues" evidence="1">
    <location>
        <begin position="73"/>
        <end position="82"/>
    </location>
</feature>
<keyword evidence="4" id="KW-1185">Reference proteome</keyword>
<keyword evidence="2" id="KW-0472">Membrane</keyword>
<dbReference type="KEGG" id="mpul:BLA55_03525"/>
<sequence length="354" mass="42600">MKKKIKSILTFKRPLLSMLFYFGTIGVVGISIITPLILKNKKNNSKNPIEITTPPELKTPINKEKPTISPVESPKEEPKSEKSIEELKKEVWTLVRKYINDDFSFEQNPQNIFISFLSYGYIEQDFLEQWKNKNIDNNDRFLEAYKKDNDFYRFIKQDWLIYKLEQLKEFWTTSEHLFSQIEARLDLFLKAIKGENISFIDRYSKRTIKVQWGVDNHDNWGLNPEKFYSNNLYELELDGKFLLNVIKEYEKWKWVKVEPDSNPDRYKNIKFEKLVTSRNPIINEILKQDENFILIGDYKPYSFISKTDEEIEKILNDDETYDNWKNQSDLEKKYWNFTSNIKFWNNSFIEKNDK</sequence>
<feature type="transmembrane region" description="Helical" evidence="2">
    <location>
        <begin position="20"/>
        <end position="38"/>
    </location>
</feature>
<feature type="region of interest" description="Disordered" evidence="1">
    <location>
        <begin position="49"/>
        <end position="82"/>
    </location>
</feature>